<dbReference type="Gene3D" id="2.40.33.20">
    <property type="entry name" value="PK beta-barrel domain-like"/>
    <property type="match status" value="1"/>
</dbReference>
<accession>A0AA91Z2N1</accession>
<evidence type="ECO:0000313" key="3">
    <source>
        <dbReference type="Proteomes" id="UP000216961"/>
    </source>
</evidence>
<protein>
    <submittedName>
        <fullName evidence="2">MOSC domain-containing protein</fullName>
    </submittedName>
</protein>
<sequence>MMIGNIQKIMRYPIKSFTGESLEKARIMSYGIYGDRSHAFIDKANNKHLTITQYSKMVTYRAGFSGEESIEKFPDLTITANDGSEYIWGETALLERLEQETNRTLDSITYAPTFVPFPAIEEDNLLLISTKALSELSTSFGESIDERRFRGNIVYDLQESGINEQDLLGKKIKIGSDVILKINKFCERCMIITVDPETGIRQPKLLKQIVKERNNHFGLYASVIHTGIIHIGDEIAIL</sequence>
<dbReference type="InterPro" id="IPR011037">
    <property type="entry name" value="Pyrv_Knase-like_insert_dom_sf"/>
</dbReference>
<reference evidence="2 3" key="1">
    <citation type="submission" date="2017-07" db="EMBL/GenBank/DDBJ databases">
        <title>Isolation and whole genome analysis of endospore-forming bacteria from heroin.</title>
        <authorList>
            <person name="Kalinowski J."/>
            <person name="Ahrens B."/>
            <person name="Al-Dilaimi A."/>
            <person name="Winkler A."/>
            <person name="Wibberg D."/>
            <person name="Schleenbecker U."/>
            <person name="Ruckert C."/>
            <person name="Wolfel R."/>
            <person name="Grass G."/>
        </authorList>
    </citation>
    <scope>NUCLEOTIDE SEQUENCE [LARGE SCALE GENOMIC DNA]</scope>
    <source>
        <strain evidence="2 3">7521-2</strain>
    </source>
</reference>
<dbReference type="GO" id="GO:0030170">
    <property type="term" value="F:pyridoxal phosphate binding"/>
    <property type="evidence" value="ECO:0007669"/>
    <property type="project" value="InterPro"/>
</dbReference>
<dbReference type="GO" id="GO:0003824">
    <property type="term" value="F:catalytic activity"/>
    <property type="evidence" value="ECO:0007669"/>
    <property type="project" value="InterPro"/>
</dbReference>
<dbReference type="AlphaFoldDB" id="A0AA91Z2N1"/>
<dbReference type="PROSITE" id="PS51340">
    <property type="entry name" value="MOSC"/>
    <property type="match status" value="1"/>
</dbReference>
<dbReference type="InterPro" id="IPR005302">
    <property type="entry name" value="MoCF_Sase_C"/>
</dbReference>
<name>A0AA91Z2N1_NIACI</name>
<dbReference type="SUPFAM" id="SSF50800">
    <property type="entry name" value="PK beta-barrel domain-like"/>
    <property type="match status" value="1"/>
</dbReference>
<proteinExistence type="predicted"/>
<organism evidence="2 3">
    <name type="scientific">Niallia circulans</name>
    <name type="common">Bacillus circulans</name>
    <dbReference type="NCBI Taxonomy" id="1397"/>
    <lineage>
        <taxon>Bacteria</taxon>
        <taxon>Bacillati</taxon>
        <taxon>Bacillota</taxon>
        <taxon>Bacilli</taxon>
        <taxon>Bacillales</taxon>
        <taxon>Bacillaceae</taxon>
        <taxon>Niallia</taxon>
    </lineage>
</organism>
<dbReference type="Proteomes" id="UP000216961">
    <property type="component" value="Unassembled WGS sequence"/>
</dbReference>
<dbReference type="Pfam" id="PF03473">
    <property type="entry name" value="MOSC"/>
    <property type="match status" value="1"/>
</dbReference>
<gene>
    <name evidence="2" type="ORF">CHH57_03285</name>
</gene>
<dbReference type="EMBL" id="NPBQ01000021">
    <property type="protein sequence ID" value="PAD84624.1"/>
    <property type="molecule type" value="Genomic_DNA"/>
</dbReference>
<evidence type="ECO:0000313" key="2">
    <source>
        <dbReference type="EMBL" id="PAD84624.1"/>
    </source>
</evidence>
<dbReference type="InterPro" id="IPR005303">
    <property type="entry name" value="MOCOS_middle"/>
</dbReference>
<feature type="domain" description="MOSC" evidence="1">
    <location>
        <begin position="92"/>
        <end position="238"/>
    </location>
</feature>
<comment type="caution">
    <text evidence="2">The sequence shown here is derived from an EMBL/GenBank/DDBJ whole genome shotgun (WGS) entry which is preliminary data.</text>
</comment>
<dbReference type="GO" id="GO:0030151">
    <property type="term" value="F:molybdenum ion binding"/>
    <property type="evidence" value="ECO:0007669"/>
    <property type="project" value="InterPro"/>
</dbReference>
<evidence type="ECO:0000259" key="1">
    <source>
        <dbReference type="PROSITE" id="PS51340"/>
    </source>
</evidence>
<dbReference type="Pfam" id="PF03476">
    <property type="entry name" value="MOSC_N"/>
    <property type="match status" value="1"/>
</dbReference>